<dbReference type="CDD" id="cd08964">
    <property type="entry name" value="L-asparaginase_II"/>
    <property type="match status" value="1"/>
</dbReference>
<organism evidence="9 10">
    <name type="scientific">Methanospirillum purgamenti</name>
    <dbReference type="NCBI Taxonomy" id="2834276"/>
    <lineage>
        <taxon>Archaea</taxon>
        <taxon>Methanobacteriati</taxon>
        <taxon>Methanobacteriota</taxon>
        <taxon>Stenosarchaea group</taxon>
        <taxon>Methanomicrobia</taxon>
        <taxon>Methanomicrobiales</taxon>
        <taxon>Methanospirillaceae</taxon>
        <taxon>Methanospirillum</taxon>
    </lineage>
</organism>
<evidence type="ECO:0000256" key="5">
    <source>
        <dbReference type="PROSITE-ProRule" id="PRU10100"/>
    </source>
</evidence>
<dbReference type="KEGG" id="mrtj:KHC33_13630"/>
<dbReference type="InterPro" id="IPR004550">
    <property type="entry name" value="AsnASE_II"/>
</dbReference>
<dbReference type="PROSITE" id="PS00917">
    <property type="entry name" value="ASN_GLN_ASE_2"/>
    <property type="match status" value="1"/>
</dbReference>
<dbReference type="GeneID" id="65098244"/>
<dbReference type="InterPro" id="IPR006034">
    <property type="entry name" value="Asparaginase/glutaminase-like"/>
</dbReference>
<dbReference type="RefSeq" id="WP_214419169.1">
    <property type="nucleotide sequence ID" value="NZ_CP075546.1"/>
</dbReference>
<dbReference type="InterPro" id="IPR027473">
    <property type="entry name" value="L-asparaginase_C"/>
</dbReference>
<protein>
    <recommendedName>
        <fullName evidence="3">L-asparaginase</fullName>
    </recommendedName>
</protein>
<dbReference type="InterPro" id="IPR027474">
    <property type="entry name" value="L-asparaginase_N"/>
</dbReference>
<dbReference type="Proteomes" id="UP000680656">
    <property type="component" value="Chromosome"/>
</dbReference>
<evidence type="ECO:0000313" key="10">
    <source>
        <dbReference type="Proteomes" id="UP000680656"/>
    </source>
</evidence>
<dbReference type="Pfam" id="PF00710">
    <property type="entry name" value="Asparaginase"/>
    <property type="match status" value="1"/>
</dbReference>
<feature type="domain" description="Asparaginase/glutaminase C-terminal" evidence="8">
    <location>
        <begin position="243"/>
        <end position="347"/>
    </location>
</feature>
<dbReference type="Gene3D" id="3.40.50.1170">
    <property type="entry name" value="L-asparaginase, N-terminal domain"/>
    <property type="match status" value="1"/>
</dbReference>
<dbReference type="AlphaFoldDB" id="A0A8E7AY06"/>
<dbReference type="SFLD" id="SFLDS00057">
    <property type="entry name" value="Glutaminase/Asparaginase"/>
    <property type="match status" value="1"/>
</dbReference>
<dbReference type="InterPro" id="IPR020827">
    <property type="entry name" value="Asparaginase/glutaminase_AS1"/>
</dbReference>
<dbReference type="SUPFAM" id="SSF53774">
    <property type="entry name" value="Glutaminase/Asparaginase"/>
    <property type="match status" value="1"/>
</dbReference>
<dbReference type="PANTHER" id="PTHR11707:SF28">
    <property type="entry name" value="60 KDA LYSOPHOSPHOLIPASE"/>
    <property type="match status" value="1"/>
</dbReference>
<dbReference type="PIRSF" id="PIRSF001220">
    <property type="entry name" value="L-ASNase_gatD"/>
    <property type="match status" value="1"/>
</dbReference>
<dbReference type="InterPro" id="IPR037152">
    <property type="entry name" value="L-asparaginase_N_sf"/>
</dbReference>
<dbReference type="GO" id="GO:0006528">
    <property type="term" value="P:asparagine metabolic process"/>
    <property type="evidence" value="ECO:0007669"/>
    <property type="project" value="InterPro"/>
</dbReference>
<dbReference type="InterPro" id="IPR027475">
    <property type="entry name" value="Asparaginase/glutaminase_AS2"/>
</dbReference>
<dbReference type="PIRSF" id="PIRSF500176">
    <property type="entry name" value="L_ASNase"/>
    <property type="match status" value="1"/>
</dbReference>
<dbReference type="Pfam" id="PF17763">
    <property type="entry name" value="Asparaginase_C"/>
    <property type="match status" value="1"/>
</dbReference>
<dbReference type="FunFam" id="3.40.50.1170:FF:000001">
    <property type="entry name" value="L-asparaginase 2"/>
    <property type="match status" value="1"/>
</dbReference>
<evidence type="ECO:0000256" key="4">
    <source>
        <dbReference type="PROSITE-ProRule" id="PRU10099"/>
    </source>
</evidence>
<dbReference type="SMART" id="SM00870">
    <property type="entry name" value="Asparaginase"/>
    <property type="match status" value="1"/>
</dbReference>
<dbReference type="PANTHER" id="PTHR11707">
    <property type="entry name" value="L-ASPARAGINASE"/>
    <property type="match status" value="1"/>
</dbReference>
<name>A0A8E7AY06_9EURY</name>
<feature type="active site" evidence="5">
    <location>
        <position position="119"/>
    </location>
</feature>
<proteinExistence type="inferred from homology"/>
<dbReference type="GO" id="GO:0004067">
    <property type="term" value="F:asparaginase activity"/>
    <property type="evidence" value="ECO:0007669"/>
    <property type="project" value="UniProtKB-UniRule"/>
</dbReference>
<dbReference type="PROSITE" id="PS51732">
    <property type="entry name" value="ASN_GLN_ASE_3"/>
    <property type="match status" value="1"/>
</dbReference>
<gene>
    <name evidence="9" type="ORF">KHC33_13630</name>
</gene>
<dbReference type="NCBIfam" id="TIGR00520">
    <property type="entry name" value="asnASE_II"/>
    <property type="match status" value="1"/>
</dbReference>
<dbReference type="InterPro" id="IPR036152">
    <property type="entry name" value="Asp/glu_Ase-like_sf"/>
</dbReference>
<evidence type="ECO:0000256" key="2">
    <source>
        <dbReference type="ARBA" id="ARBA00022801"/>
    </source>
</evidence>
<feature type="active site" evidence="4">
    <location>
        <position position="39"/>
    </location>
</feature>
<dbReference type="PRINTS" id="PR00139">
    <property type="entry name" value="ASNGLNASE"/>
</dbReference>
<evidence type="ECO:0000256" key="1">
    <source>
        <dbReference type="ARBA" id="ARBA00010518"/>
    </source>
</evidence>
<evidence type="ECO:0000259" key="8">
    <source>
        <dbReference type="Pfam" id="PF17763"/>
    </source>
</evidence>
<dbReference type="PROSITE" id="PS00144">
    <property type="entry name" value="ASN_GLN_ASE_1"/>
    <property type="match status" value="1"/>
</dbReference>
<comment type="similarity">
    <text evidence="1 6">Belongs to the asparaginase 1 family.</text>
</comment>
<dbReference type="InterPro" id="IPR040919">
    <property type="entry name" value="Asparaginase_C"/>
</dbReference>
<keyword evidence="10" id="KW-1185">Reference proteome</keyword>
<evidence type="ECO:0000256" key="3">
    <source>
        <dbReference type="ARBA" id="ARBA00070292"/>
    </source>
</evidence>
<reference evidence="9 10" key="1">
    <citation type="submission" date="2021-05" db="EMBL/GenBank/DDBJ databases">
        <title>A novel Methanospirillum isolate from a pyrite-forming mixed culture.</title>
        <authorList>
            <person name="Bunk B."/>
            <person name="Sproer C."/>
            <person name="Spring S."/>
            <person name="Pester M."/>
        </authorList>
    </citation>
    <scope>NUCLEOTIDE SEQUENCE [LARGE SCALE GENOMIC DNA]</scope>
    <source>
        <strain evidence="9 10">J.3.6.1-F.2.7.3</strain>
    </source>
</reference>
<dbReference type="EMBL" id="CP075546">
    <property type="protein sequence ID" value="QVV88354.1"/>
    <property type="molecule type" value="Genomic_DNA"/>
</dbReference>
<evidence type="ECO:0000313" key="9">
    <source>
        <dbReference type="EMBL" id="QVV88354.1"/>
    </source>
</evidence>
<sequence length="350" mass="37799">MKSYYFLPLMIFILLISNSLSGIVCADLPKIQILATGGTIAGTAQNQSELTLYKSGDLSVDALIASLPEMSTYAHVVGEQIYNIDSIEMTPDIWLTLANRVNKLLESPDIDGVVITHGTDTLEETAYFLNLVVKSEKPVVITGSIRPATALSADGPLNLLNAVILAASRDAAGKGVLILLNGQINGARDTTKTNTEMVETFKSADFGLLGYMDNEVPRFYRESLKLHTTATNFDVTSRTTLPKVDIVMLYPGVDRTAIDAFVANKTEGIIIASLGNGGYSKSIKAALQDVIDRGIPVVISSRTGTGIITSKDPEFISSDSLNPQKARILLMVALTQTHNLDEIEKIFRIC</sequence>
<dbReference type="Gene3D" id="3.40.50.40">
    <property type="match status" value="1"/>
</dbReference>
<evidence type="ECO:0000256" key="6">
    <source>
        <dbReference type="RuleBase" id="RU004456"/>
    </source>
</evidence>
<accession>A0A8E7AY06</accession>
<feature type="domain" description="L-asparaginase N-terminal" evidence="7">
    <location>
        <begin position="30"/>
        <end position="222"/>
    </location>
</feature>
<evidence type="ECO:0000259" key="7">
    <source>
        <dbReference type="Pfam" id="PF00710"/>
    </source>
</evidence>
<keyword evidence="2" id="KW-0378">Hydrolase</keyword>